<protein>
    <submittedName>
        <fullName evidence="1">p123</fullName>
    </submittedName>
</protein>
<organism evidence="1 2">
    <name type="scientific">Spiroplasma kunkelii CR2-3x</name>
    <dbReference type="NCBI Taxonomy" id="273035"/>
    <lineage>
        <taxon>Bacteria</taxon>
        <taxon>Bacillati</taxon>
        <taxon>Mycoplasmatota</taxon>
        <taxon>Mollicutes</taxon>
        <taxon>Entomoplasmatales</taxon>
        <taxon>Spiroplasmataceae</taxon>
        <taxon>Spiroplasma</taxon>
    </lineage>
</organism>
<accession>A0A0K2JEU9</accession>
<dbReference type="KEGG" id="skn:SKUN_0048"/>
<evidence type="ECO:0000313" key="2">
    <source>
        <dbReference type="Proteomes" id="UP000062963"/>
    </source>
</evidence>
<dbReference type="AlphaFoldDB" id="A0A0K2JEU9"/>
<name>A0A0K2JEU9_SPIKU</name>
<sequence length="74" mass="8968">MLEYLKQYKLSYFINNDNKADNFYTKEVKVGKYWDAYMIDDRSLIQFGDAKFEQVFTQQSTERQYTLLILDEDS</sequence>
<evidence type="ECO:0000313" key="1">
    <source>
        <dbReference type="EMBL" id="ALA96973.1"/>
    </source>
</evidence>
<keyword evidence="2" id="KW-1185">Reference proteome</keyword>
<dbReference type="STRING" id="273035.SKUN_0048"/>
<dbReference type="PATRIC" id="fig|273035.7.peg.57"/>
<reference evidence="1 2" key="1">
    <citation type="journal article" date="2015" name="Genome Announc.">
        <title>Complete Genome Sequence of Spiroplasma kunkelii Strain CR2-3x, Causal Agent of Corn Stunt Disease in Zea mays L.</title>
        <authorList>
            <person name="Davis R.E."/>
            <person name="Shao J."/>
            <person name="Dally E.L."/>
            <person name="Zhao Y."/>
            <person name="Gasparich G.E."/>
            <person name="Gaynor B.J."/>
            <person name="Athey J.C."/>
            <person name="Harrison N.A."/>
            <person name="Donofrio N."/>
        </authorList>
    </citation>
    <scope>NUCLEOTIDE SEQUENCE [LARGE SCALE GENOMIC DNA]</scope>
    <source>
        <strain evidence="1 2">CR2-3x</strain>
    </source>
</reference>
<dbReference type="EMBL" id="CP010899">
    <property type="protein sequence ID" value="ALA96973.1"/>
    <property type="molecule type" value="Genomic_DNA"/>
</dbReference>
<dbReference type="RefSeq" id="WP_053390354.1">
    <property type="nucleotide sequence ID" value="NZ_CP010899.1"/>
</dbReference>
<dbReference type="Proteomes" id="UP000062963">
    <property type="component" value="Chromosome"/>
</dbReference>
<proteinExistence type="predicted"/>
<dbReference type="OrthoDB" id="390879at2"/>
<gene>
    <name evidence="1" type="ORF">SKUN_0048</name>
</gene>